<dbReference type="EMBL" id="SMKA01000287">
    <property type="protein sequence ID" value="TDC17043.1"/>
    <property type="molecule type" value="Genomic_DNA"/>
</dbReference>
<dbReference type="RefSeq" id="WP_132414555.1">
    <property type="nucleotide sequence ID" value="NZ_SMKA01000287.1"/>
</dbReference>
<dbReference type="GO" id="GO:0043565">
    <property type="term" value="F:sequence-specific DNA binding"/>
    <property type="evidence" value="ECO:0007669"/>
    <property type="project" value="InterPro"/>
</dbReference>
<comment type="caution">
    <text evidence="5">The sequence shown here is derived from an EMBL/GenBank/DDBJ whole genome shotgun (WGS) entry which is preliminary data.</text>
</comment>
<evidence type="ECO:0000259" key="4">
    <source>
        <dbReference type="PROSITE" id="PS01124"/>
    </source>
</evidence>
<dbReference type="PANTHER" id="PTHR46796:SF6">
    <property type="entry name" value="ARAC SUBFAMILY"/>
    <property type="match status" value="1"/>
</dbReference>
<dbReference type="Gene3D" id="1.10.10.60">
    <property type="entry name" value="Homeodomain-like"/>
    <property type="match status" value="1"/>
</dbReference>
<evidence type="ECO:0000256" key="2">
    <source>
        <dbReference type="ARBA" id="ARBA00023125"/>
    </source>
</evidence>
<keyword evidence="3" id="KW-0804">Transcription</keyword>
<feature type="domain" description="HTH araC/xylS-type" evidence="4">
    <location>
        <begin position="218"/>
        <end position="319"/>
    </location>
</feature>
<dbReference type="Pfam" id="PF14525">
    <property type="entry name" value="AraC_binding_2"/>
    <property type="match status" value="1"/>
</dbReference>
<evidence type="ECO:0000256" key="3">
    <source>
        <dbReference type="ARBA" id="ARBA00023163"/>
    </source>
</evidence>
<dbReference type="OrthoDB" id="9799345at2"/>
<dbReference type="InterPro" id="IPR020449">
    <property type="entry name" value="Tscrpt_reg_AraC-type_HTH"/>
</dbReference>
<evidence type="ECO:0000313" key="6">
    <source>
        <dbReference type="Proteomes" id="UP000295075"/>
    </source>
</evidence>
<dbReference type="InterPro" id="IPR050204">
    <property type="entry name" value="AraC_XylS_family_regulators"/>
</dbReference>
<dbReference type="PRINTS" id="PR00032">
    <property type="entry name" value="HTHARAC"/>
</dbReference>
<accession>A0A4R4P825</accession>
<evidence type="ECO:0000313" key="5">
    <source>
        <dbReference type="EMBL" id="TDC17043.1"/>
    </source>
</evidence>
<gene>
    <name evidence="5" type="ORF">E1261_37790</name>
</gene>
<dbReference type="AlphaFoldDB" id="A0A4R4P825"/>
<dbReference type="InterPro" id="IPR018062">
    <property type="entry name" value="HTH_AraC-typ_CS"/>
</dbReference>
<keyword evidence="2" id="KW-0238">DNA-binding</keyword>
<dbReference type="PROSITE" id="PS01124">
    <property type="entry name" value="HTH_ARAC_FAMILY_2"/>
    <property type="match status" value="1"/>
</dbReference>
<dbReference type="PROSITE" id="PS00041">
    <property type="entry name" value="HTH_ARAC_FAMILY_1"/>
    <property type="match status" value="1"/>
</dbReference>
<keyword evidence="1" id="KW-0805">Transcription regulation</keyword>
<reference evidence="5 6" key="1">
    <citation type="submission" date="2019-03" db="EMBL/GenBank/DDBJ databases">
        <title>Draft genome sequences of novel Actinobacteria.</title>
        <authorList>
            <person name="Sahin N."/>
            <person name="Ay H."/>
            <person name="Saygin H."/>
        </authorList>
    </citation>
    <scope>NUCLEOTIDE SEQUENCE [LARGE SCALE GENOMIC DNA]</scope>
    <source>
        <strain evidence="5 6">JCM 30547</strain>
    </source>
</reference>
<organism evidence="5 6">
    <name type="scientific">Kribbella albertanoniae</name>
    <dbReference type="NCBI Taxonomy" id="1266829"/>
    <lineage>
        <taxon>Bacteria</taxon>
        <taxon>Bacillati</taxon>
        <taxon>Actinomycetota</taxon>
        <taxon>Actinomycetes</taxon>
        <taxon>Propionibacteriales</taxon>
        <taxon>Kribbellaceae</taxon>
        <taxon>Kribbella</taxon>
    </lineage>
</organism>
<proteinExistence type="predicted"/>
<protein>
    <submittedName>
        <fullName evidence="5">Helix-turn-helix domain-containing protein</fullName>
    </submittedName>
</protein>
<dbReference type="SUPFAM" id="SSF46689">
    <property type="entry name" value="Homeodomain-like"/>
    <property type="match status" value="1"/>
</dbReference>
<name>A0A4R4P825_9ACTN</name>
<evidence type="ECO:0000256" key="1">
    <source>
        <dbReference type="ARBA" id="ARBA00023015"/>
    </source>
</evidence>
<dbReference type="Proteomes" id="UP000295075">
    <property type="component" value="Unassembled WGS sequence"/>
</dbReference>
<dbReference type="InterPro" id="IPR018060">
    <property type="entry name" value="HTH_AraC"/>
</dbReference>
<dbReference type="SMART" id="SM00342">
    <property type="entry name" value="HTH_ARAC"/>
    <property type="match status" value="1"/>
</dbReference>
<dbReference type="PANTHER" id="PTHR46796">
    <property type="entry name" value="HTH-TYPE TRANSCRIPTIONAL ACTIVATOR RHAS-RELATED"/>
    <property type="match status" value="1"/>
</dbReference>
<dbReference type="InterPro" id="IPR009057">
    <property type="entry name" value="Homeodomain-like_sf"/>
</dbReference>
<sequence length="323" mass="36223">MIETVFRSDELPVDARFEAWREMMRRTHVPLLLDSDRPAEFVAEQRVLSFGAGMMRVATMSPVHFRRTRRLVTQSDPEWVHLSMARKGRRYVAVGEQATVAGPSLWQVLDTSRPLEIHTTGAAGLHAMVGVDLPKALLPLPRARVDQLVGRLLPGHEGFGGVLRETLGHLARGSRSYGPADGPRWEELLVSVVTSFFAQSLGADMLAPPEMRQQAVVLRMREFVQQNLRDPELNPRTVAAAHHISVSHLHRLFKDEDETLAALIRRLRLERARRDLVDPLLSTTPVHAVAARWGFANAAHFTRTFRAAYGTTPSDCRQGRSCE</sequence>
<dbReference type="GO" id="GO:0003700">
    <property type="term" value="F:DNA-binding transcription factor activity"/>
    <property type="evidence" value="ECO:0007669"/>
    <property type="project" value="InterPro"/>
</dbReference>
<dbReference type="Pfam" id="PF12833">
    <property type="entry name" value="HTH_18"/>
    <property type="match status" value="1"/>
</dbReference>
<dbReference type="InterPro" id="IPR035418">
    <property type="entry name" value="AraC-bd_2"/>
</dbReference>
<keyword evidence="6" id="KW-1185">Reference proteome</keyword>